<feature type="transmembrane region" description="Helical" evidence="1">
    <location>
        <begin position="12"/>
        <end position="37"/>
    </location>
</feature>
<reference evidence="2" key="2">
    <citation type="submission" date="2020-09" db="EMBL/GenBank/DDBJ databases">
        <authorList>
            <person name="Sun Q."/>
            <person name="Ohkuma M."/>
        </authorList>
    </citation>
    <scope>NUCLEOTIDE SEQUENCE</scope>
    <source>
        <strain evidence="2">JCM 19596</strain>
    </source>
</reference>
<dbReference type="InterPro" id="IPR025480">
    <property type="entry name" value="DUF4330"/>
</dbReference>
<proteinExistence type="predicted"/>
<dbReference type="AlphaFoldDB" id="A0A830FEY2"/>
<gene>
    <name evidence="2" type="ORF">GCM10009039_27910</name>
</gene>
<evidence type="ECO:0000313" key="3">
    <source>
        <dbReference type="Proteomes" id="UP000607197"/>
    </source>
</evidence>
<dbReference type="Pfam" id="PF14221">
    <property type="entry name" value="DUF4330"/>
    <property type="match status" value="1"/>
</dbReference>
<comment type="caution">
    <text evidence="2">The sequence shown here is derived from an EMBL/GenBank/DDBJ whole genome shotgun (WGS) entry which is preliminary data.</text>
</comment>
<protein>
    <recommendedName>
        <fullName evidence="4">DUF4330 domain-containing protein</fullName>
    </recommendedName>
</protein>
<dbReference type="EMBL" id="BMPG01000004">
    <property type="protein sequence ID" value="GGL68358.1"/>
    <property type="molecule type" value="Genomic_DNA"/>
</dbReference>
<evidence type="ECO:0000313" key="2">
    <source>
        <dbReference type="EMBL" id="GGL68358.1"/>
    </source>
</evidence>
<keyword evidence="1" id="KW-1133">Transmembrane helix</keyword>
<keyword evidence="1" id="KW-0812">Transmembrane</keyword>
<organism evidence="2 3">
    <name type="scientific">Halocalculus aciditolerans</name>
    <dbReference type="NCBI Taxonomy" id="1383812"/>
    <lineage>
        <taxon>Archaea</taxon>
        <taxon>Methanobacteriati</taxon>
        <taxon>Methanobacteriota</taxon>
        <taxon>Stenosarchaea group</taxon>
        <taxon>Halobacteria</taxon>
        <taxon>Halobacteriales</taxon>
        <taxon>Halobacteriaceae</taxon>
        <taxon>Halocalculus</taxon>
    </lineage>
</organism>
<dbReference type="OrthoDB" id="202569at2157"/>
<keyword evidence="1" id="KW-0472">Membrane</keyword>
<keyword evidence="3" id="KW-1185">Reference proteome</keyword>
<dbReference type="Proteomes" id="UP000607197">
    <property type="component" value="Unassembled WGS sequence"/>
</dbReference>
<reference evidence="2" key="1">
    <citation type="journal article" date="2014" name="Int. J. Syst. Evol. Microbiol.">
        <title>Complete genome sequence of Corynebacterium casei LMG S-19264T (=DSM 44701T), isolated from a smear-ripened cheese.</title>
        <authorList>
            <consortium name="US DOE Joint Genome Institute (JGI-PGF)"/>
            <person name="Walter F."/>
            <person name="Albersmeier A."/>
            <person name="Kalinowski J."/>
            <person name="Ruckert C."/>
        </authorList>
    </citation>
    <scope>NUCLEOTIDE SEQUENCE</scope>
    <source>
        <strain evidence="2">JCM 19596</strain>
    </source>
</reference>
<name>A0A830FEY2_9EURY</name>
<dbReference type="RefSeq" id="WP_188979996.1">
    <property type="nucleotide sequence ID" value="NZ_BMPG01000004.1"/>
</dbReference>
<evidence type="ECO:0008006" key="4">
    <source>
        <dbReference type="Google" id="ProtNLM"/>
    </source>
</evidence>
<evidence type="ECO:0000256" key="1">
    <source>
        <dbReference type="SAM" id="Phobius"/>
    </source>
</evidence>
<accession>A0A830FEY2</accession>
<sequence>MKVIDEDGNLFGVVNVIDALVVLLVLAVVVAGASFVLRPAPAPEEPETTTQYATLDLGTHPDYVASLVEPGENISFGGQSELTITDVYATEVNGNQHVLARVALEDVAGTSPFEFAGEPLRINRELTLTTPQYRVAGNIVSVSDAGSELPLTETQVVLRSTVPSEAAADIDVGDTYTVNNRTLGTVESVSVYGTDNPSVNTVYVGVSYVTYERSSTPRFAGTVVEDGATLPFRTDSYEFSGKVVRTNAAQQAGTEATRSVTLQLEDVNPETANSIHEGMVEQFDGEAIATIDSVSVQPTEMVLVSQDGNVYLRDNPRKKTVTMQATLRVRETASTTQFKGQPIQQGSTVTLDLGTITIRATVTAL</sequence>